<sequence length="258" mass="28957">MIKFSSVPTLPTTRDDGLALESRRAAVEYEDRLLCLRPLQANRTDRSLLQSLRSSTLREVLPPASIKLESRKLLLHKPEVGADLDGLAGEEASGGGGEGLGGGVGRRHWLGLRFWAVRFFFKDCVLKERDRCGVRDRDRDEKEWAPNYAAYHPFGVDVHLSPRIVDHIARFVELPAVNSSGNLPHILIVNTQIPLYPASLFQSETDGEGMNIVLYFKLNESYSKELPPIFKKNIRIPIYGVLMLLIFSSINDAMENIS</sequence>
<protein>
    <submittedName>
        <fullName evidence="2">DNA repair protein</fullName>
    </submittedName>
</protein>
<name>A0A2R6PBH2_ACTCC</name>
<accession>A0A2R6PBH2</accession>
<evidence type="ECO:0000259" key="1">
    <source>
        <dbReference type="Pfam" id="PF07059"/>
    </source>
</evidence>
<reference evidence="2 3" key="1">
    <citation type="submission" date="2017-07" db="EMBL/GenBank/DDBJ databases">
        <title>An improved, manually edited Actinidia chinensis var. chinensis (kiwifruit) genome highlights the challenges associated with draft genomes and gene prediction in plants.</title>
        <authorList>
            <person name="Pilkington S."/>
            <person name="Crowhurst R."/>
            <person name="Hilario E."/>
            <person name="Nardozza S."/>
            <person name="Fraser L."/>
            <person name="Peng Y."/>
            <person name="Gunaseelan K."/>
            <person name="Simpson R."/>
            <person name="Tahir J."/>
            <person name="Deroles S."/>
            <person name="Templeton K."/>
            <person name="Luo Z."/>
            <person name="Davy M."/>
            <person name="Cheng C."/>
            <person name="Mcneilage M."/>
            <person name="Scaglione D."/>
            <person name="Liu Y."/>
            <person name="Zhang Q."/>
            <person name="Datson P."/>
            <person name="De Silva N."/>
            <person name="Gardiner S."/>
            <person name="Bassett H."/>
            <person name="Chagne D."/>
            <person name="Mccallum J."/>
            <person name="Dzierzon H."/>
            <person name="Deng C."/>
            <person name="Wang Y.-Y."/>
            <person name="Barron N."/>
            <person name="Manako K."/>
            <person name="Bowen J."/>
            <person name="Foster T."/>
            <person name="Erridge Z."/>
            <person name="Tiffin H."/>
            <person name="Waite C."/>
            <person name="Davies K."/>
            <person name="Grierson E."/>
            <person name="Laing W."/>
            <person name="Kirk R."/>
            <person name="Chen X."/>
            <person name="Wood M."/>
            <person name="Montefiori M."/>
            <person name="Brummell D."/>
            <person name="Schwinn K."/>
            <person name="Catanach A."/>
            <person name="Fullerton C."/>
            <person name="Li D."/>
            <person name="Meiyalaghan S."/>
            <person name="Nieuwenhuizen N."/>
            <person name="Read N."/>
            <person name="Prakash R."/>
            <person name="Hunter D."/>
            <person name="Zhang H."/>
            <person name="Mckenzie M."/>
            <person name="Knabel M."/>
            <person name="Harris A."/>
            <person name="Allan A."/>
            <person name="Chen A."/>
            <person name="Janssen B."/>
            <person name="Plunkett B."/>
            <person name="Dwamena C."/>
            <person name="Voogd C."/>
            <person name="Leif D."/>
            <person name="Lafferty D."/>
            <person name="Souleyre E."/>
            <person name="Varkonyi-Gasic E."/>
            <person name="Gambi F."/>
            <person name="Hanley J."/>
            <person name="Yao J.-L."/>
            <person name="Cheung J."/>
            <person name="David K."/>
            <person name="Warren B."/>
            <person name="Marsh K."/>
            <person name="Snowden K."/>
            <person name="Lin-Wang K."/>
            <person name="Brian L."/>
            <person name="Martinez-Sanchez M."/>
            <person name="Wang M."/>
            <person name="Ileperuma N."/>
            <person name="Macnee N."/>
            <person name="Campin R."/>
            <person name="Mcatee P."/>
            <person name="Drummond R."/>
            <person name="Espley R."/>
            <person name="Ireland H."/>
            <person name="Wu R."/>
            <person name="Atkinson R."/>
            <person name="Karunairetnam S."/>
            <person name="Bulley S."/>
            <person name="Chunkath S."/>
            <person name="Hanley Z."/>
            <person name="Storey R."/>
            <person name="Thrimawithana A."/>
            <person name="Thomson S."/>
            <person name="David C."/>
            <person name="Testolin R."/>
        </authorList>
    </citation>
    <scope>NUCLEOTIDE SEQUENCE [LARGE SCALE GENOMIC DNA]</scope>
    <source>
        <strain evidence="3">cv. Red5</strain>
        <tissue evidence="2">Young leaf</tissue>
    </source>
</reference>
<dbReference type="PANTHER" id="PTHR31558:SF3">
    <property type="entry name" value="CW14 PROTEIN"/>
    <property type="match status" value="1"/>
</dbReference>
<dbReference type="Proteomes" id="UP000241394">
    <property type="component" value="Chromosome LG27"/>
</dbReference>
<reference evidence="3" key="2">
    <citation type="journal article" date="2018" name="BMC Genomics">
        <title>A manually annotated Actinidia chinensis var. chinensis (kiwifruit) genome highlights the challenges associated with draft genomes and gene prediction in plants.</title>
        <authorList>
            <person name="Pilkington S.M."/>
            <person name="Crowhurst R."/>
            <person name="Hilario E."/>
            <person name="Nardozza S."/>
            <person name="Fraser L."/>
            <person name="Peng Y."/>
            <person name="Gunaseelan K."/>
            <person name="Simpson R."/>
            <person name="Tahir J."/>
            <person name="Deroles S.C."/>
            <person name="Templeton K."/>
            <person name="Luo Z."/>
            <person name="Davy M."/>
            <person name="Cheng C."/>
            <person name="McNeilage M."/>
            <person name="Scaglione D."/>
            <person name="Liu Y."/>
            <person name="Zhang Q."/>
            <person name="Datson P."/>
            <person name="De Silva N."/>
            <person name="Gardiner S.E."/>
            <person name="Bassett H."/>
            <person name="Chagne D."/>
            <person name="McCallum J."/>
            <person name="Dzierzon H."/>
            <person name="Deng C."/>
            <person name="Wang Y.Y."/>
            <person name="Barron L."/>
            <person name="Manako K."/>
            <person name="Bowen J."/>
            <person name="Foster T.M."/>
            <person name="Erridge Z.A."/>
            <person name="Tiffin H."/>
            <person name="Waite C.N."/>
            <person name="Davies K.M."/>
            <person name="Grierson E.P."/>
            <person name="Laing W.A."/>
            <person name="Kirk R."/>
            <person name="Chen X."/>
            <person name="Wood M."/>
            <person name="Montefiori M."/>
            <person name="Brummell D.A."/>
            <person name="Schwinn K.E."/>
            <person name="Catanach A."/>
            <person name="Fullerton C."/>
            <person name="Li D."/>
            <person name="Meiyalaghan S."/>
            <person name="Nieuwenhuizen N."/>
            <person name="Read N."/>
            <person name="Prakash R."/>
            <person name="Hunter D."/>
            <person name="Zhang H."/>
            <person name="McKenzie M."/>
            <person name="Knabel M."/>
            <person name="Harris A."/>
            <person name="Allan A.C."/>
            <person name="Gleave A."/>
            <person name="Chen A."/>
            <person name="Janssen B.J."/>
            <person name="Plunkett B."/>
            <person name="Ampomah-Dwamena C."/>
            <person name="Voogd C."/>
            <person name="Leif D."/>
            <person name="Lafferty D."/>
            <person name="Souleyre E.J.F."/>
            <person name="Varkonyi-Gasic E."/>
            <person name="Gambi F."/>
            <person name="Hanley J."/>
            <person name="Yao J.L."/>
            <person name="Cheung J."/>
            <person name="David K.M."/>
            <person name="Warren B."/>
            <person name="Marsh K."/>
            <person name="Snowden K.C."/>
            <person name="Lin-Wang K."/>
            <person name="Brian L."/>
            <person name="Martinez-Sanchez M."/>
            <person name="Wang M."/>
            <person name="Ileperuma N."/>
            <person name="Macnee N."/>
            <person name="Campin R."/>
            <person name="McAtee P."/>
            <person name="Drummond R.S.M."/>
            <person name="Espley R.V."/>
            <person name="Ireland H.S."/>
            <person name="Wu R."/>
            <person name="Atkinson R.G."/>
            <person name="Karunairetnam S."/>
            <person name="Bulley S."/>
            <person name="Chunkath S."/>
            <person name="Hanley Z."/>
            <person name="Storey R."/>
            <person name="Thrimawithana A.H."/>
            <person name="Thomson S."/>
            <person name="David C."/>
            <person name="Testolin R."/>
            <person name="Huang H."/>
            <person name="Hellens R.P."/>
            <person name="Schaffer R.J."/>
        </authorList>
    </citation>
    <scope>NUCLEOTIDE SEQUENCE [LARGE SCALE GENOMIC DNA]</scope>
    <source>
        <strain evidence="3">cv. Red5</strain>
    </source>
</reference>
<dbReference type="EMBL" id="NKQK01000027">
    <property type="protein sequence ID" value="PSR88368.1"/>
    <property type="molecule type" value="Genomic_DNA"/>
</dbReference>
<keyword evidence="3" id="KW-1185">Reference proteome</keyword>
<dbReference type="Gramene" id="PSR88368">
    <property type="protein sequence ID" value="PSR88368"/>
    <property type="gene ID" value="CEY00_Acc31418"/>
</dbReference>
<comment type="caution">
    <text evidence="2">The sequence shown here is derived from an EMBL/GenBank/DDBJ whole genome shotgun (WGS) entry which is preliminary data.</text>
</comment>
<evidence type="ECO:0000313" key="2">
    <source>
        <dbReference type="EMBL" id="PSR88368.1"/>
    </source>
</evidence>
<dbReference type="AlphaFoldDB" id="A0A2R6PBH2"/>
<dbReference type="InterPro" id="IPR009769">
    <property type="entry name" value="EDR2_C"/>
</dbReference>
<feature type="domain" description="Protein ENHANCED DISEASE RESISTANCE 2 C-terminal" evidence="1">
    <location>
        <begin position="141"/>
        <end position="225"/>
    </location>
</feature>
<dbReference type="OrthoDB" id="1734397at2759"/>
<proteinExistence type="predicted"/>
<dbReference type="InParanoid" id="A0A2R6PBH2"/>
<dbReference type="PANTHER" id="PTHR31558">
    <property type="entry name" value="CW14 PROTEIN"/>
    <property type="match status" value="1"/>
</dbReference>
<organism evidence="2 3">
    <name type="scientific">Actinidia chinensis var. chinensis</name>
    <name type="common">Chinese soft-hair kiwi</name>
    <dbReference type="NCBI Taxonomy" id="1590841"/>
    <lineage>
        <taxon>Eukaryota</taxon>
        <taxon>Viridiplantae</taxon>
        <taxon>Streptophyta</taxon>
        <taxon>Embryophyta</taxon>
        <taxon>Tracheophyta</taxon>
        <taxon>Spermatophyta</taxon>
        <taxon>Magnoliopsida</taxon>
        <taxon>eudicotyledons</taxon>
        <taxon>Gunneridae</taxon>
        <taxon>Pentapetalae</taxon>
        <taxon>asterids</taxon>
        <taxon>Ericales</taxon>
        <taxon>Actinidiaceae</taxon>
        <taxon>Actinidia</taxon>
    </lineage>
</organism>
<gene>
    <name evidence="2" type="ORF">CEY00_Acc31418</name>
</gene>
<evidence type="ECO:0000313" key="3">
    <source>
        <dbReference type="Proteomes" id="UP000241394"/>
    </source>
</evidence>
<dbReference type="Pfam" id="PF07059">
    <property type="entry name" value="EDR2_C"/>
    <property type="match status" value="1"/>
</dbReference>
<dbReference type="STRING" id="1590841.A0A2R6PBH2"/>